<dbReference type="EMBL" id="JAJNEC010000005">
    <property type="protein sequence ID" value="MCD2422810.1"/>
    <property type="molecule type" value="Genomic_DNA"/>
</dbReference>
<proteinExistence type="predicted"/>
<keyword evidence="3" id="KW-1185">Reference proteome</keyword>
<evidence type="ECO:0000313" key="3">
    <source>
        <dbReference type="Proteomes" id="UP001199816"/>
    </source>
</evidence>
<feature type="transmembrane region" description="Helical" evidence="1">
    <location>
        <begin position="6"/>
        <end position="25"/>
    </location>
</feature>
<keyword evidence="1" id="KW-0472">Membrane</keyword>
<comment type="caution">
    <text evidence="2">The sequence shown here is derived from an EMBL/GenBank/DDBJ whole genome shotgun (WGS) entry which is preliminary data.</text>
</comment>
<reference evidence="2 3" key="1">
    <citation type="submission" date="2021-11" db="EMBL/GenBank/DDBJ databases">
        <title>Genomic of Niabella pedocola.</title>
        <authorList>
            <person name="Wu T."/>
        </authorList>
    </citation>
    <scope>NUCLEOTIDE SEQUENCE [LARGE SCALE GENOMIC DNA]</scope>
    <source>
        <strain evidence="2 3">JCM 31011</strain>
    </source>
</reference>
<dbReference type="Pfam" id="PF14014">
    <property type="entry name" value="DUF4230"/>
    <property type="match status" value="1"/>
</dbReference>
<organism evidence="2 3">
    <name type="scientific">Niabella pedocola</name>
    <dbReference type="NCBI Taxonomy" id="1752077"/>
    <lineage>
        <taxon>Bacteria</taxon>
        <taxon>Pseudomonadati</taxon>
        <taxon>Bacteroidota</taxon>
        <taxon>Chitinophagia</taxon>
        <taxon>Chitinophagales</taxon>
        <taxon>Chitinophagaceae</taxon>
        <taxon>Niabella</taxon>
    </lineage>
</organism>
<keyword evidence="1" id="KW-0812">Transmembrane</keyword>
<dbReference type="Proteomes" id="UP001199816">
    <property type="component" value="Unassembled WGS sequence"/>
</dbReference>
<evidence type="ECO:0000256" key="1">
    <source>
        <dbReference type="SAM" id="Phobius"/>
    </source>
</evidence>
<name>A0ABS8PNZ3_9BACT</name>
<evidence type="ECO:0000313" key="2">
    <source>
        <dbReference type="EMBL" id="MCD2422810.1"/>
    </source>
</evidence>
<dbReference type="RefSeq" id="WP_231004087.1">
    <property type="nucleotide sequence ID" value="NZ_JAJNEC010000005.1"/>
</dbReference>
<sequence length="209" mass="23553">MQKSCLPVVLLFCVVGIGLLAYFLGKKNGTKTVDHIALNAAFVQEVAELSSLEVQGSASIKTTNIANDGSLTDEFRKMFTEHTLNITVPYVAKYGVDLGAQQLTIEEKNKQVYIVLPVPQLLSYELRLDRADAMTRRGLLVTPGDAAYSTVEKKLYTDTRKQMEAYTMYIEQAKEKIRKVLELYYAPMQYKVSVVFKDEIKSKVNRPLN</sequence>
<dbReference type="InterPro" id="IPR025324">
    <property type="entry name" value="DUF4230"/>
</dbReference>
<keyword evidence="1" id="KW-1133">Transmembrane helix</keyword>
<protein>
    <submittedName>
        <fullName evidence="2">DUF4230 domain-containing protein</fullName>
    </submittedName>
</protein>
<gene>
    <name evidence="2" type="ORF">LQ567_08560</name>
</gene>
<accession>A0ABS8PNZ3</accession>